<dbReference type="PANTHER" id="PTHR34133">
    <property type="entry name" value="OS07G0633000 PROTEIN"/>
    <property type="match status" value="1"/>
</dbReference>
<name>A0ABQ5F0C4_9ASTR</name>
<evidence type="ECO:0000313" key="1">
    <source>
        <dbReference type="EMBL" id="GJT56776.1"/>
    </source>
</evidence>
<dbReference type="EMBL" id="BQNB010016875">
    <property type="protein sequence ID" value="GJT56776.1"/>
    <property type="molecule type" value="Genomic_DNA"/>
</dbReference>
<dbReference type="Proteomes" id="UP001151760">
    <property type="component" value="Unassembled WGS sequence"/>
</dbReference>
<comment type="caution">
    <text evidence="1">The sequence shown here is derived from an EMBL/GenBank/DDBJ whole genome shotgun (WGS) entry which is preliminary data.</text>
</comment>
<evidence type="ECO:0000313" key="2">
    <source>
        <dbReference type="Proteomes" id="UP001151760"/>
    </source>
</evidence>
<organism evidence="1 2">
    <name type="scientific">Tanacetum coccineum</name>
    <dbReference type="NCBI Taxonomy" id="301880"/>
    <lineage>
        <taxon>Eukaryota</taxon>
        <taxon>Viridiplantae</taxon>
        <taxon>Streptophyta</taxon>
        <taxon>Embryophyta</taxon>
        <taxon>Tracheophyta</taxon>
        <taxon>Spermatophyta</taxon>
        <taxon>Magnoliopsida</taxon>
        <taxon>eudicotyledons</taxon>
        <taxon>Gunneridae</taxon>
        <taxon>Pentapetalae</taxon>
        <taxon>asterids</taxon>
        <taxon>campanulids</taxon>
        <taxon>Asterales</taxon>
        <taxon>Asteraceae</taxon>
        <taxon>Asteroideae</taxon>
        <taxon>Anthemideae</taxon>
        <taxon>Anthemidinae</taxon>
        <taxon>Tanacetum</taxon>
    </lineage>
</organism>
<sequence>MEEWRVHMLPIQFFFVTCNPVIDMRLRCKTDGHDYPTGVPPQVTKVLDLDIIRWELLGLEDVVKPSEFSLGVKGALYPFRQGNRSRLKGQLSMSITFDLPPMFSLIPEDVRRDVAETVLKRLVENMKDKVNGSLLADYSKFKNERTRKLVRWELLGLEDIVRPSVFSLGVNGTSYACRQENSSRLKSQLSMSMTFDLPPVLSFIPEDVRRNVAETVRPSI</sequence>
<dbReference type="InterPro" id="IPR018971">
    <property type="entry name" value="DUF1997"/>
</dbReference>
<accession>A0ABQ5F0C4</accession>
<proteinExistence type="predicted"/>
<reference evidence="1" key="1">
    <citation type="journal article" date="2022" name="Int. J. Mol. Sci.">
        <title>Draft Genome of Tanacetum Coccineum: Genomic Comparison of Closely Related Tanacetum-Family Plants.</title>
        <authorList>
            <person name="Yamashiro T."/>
            <person name="Shiraishi A."/>
            <person name="Nakayama K."/>
            <person name="Satake H."/>
        </authorList>
    </citation>
    <scope>NUCLEOTIDE SEQUENCE</scope>
</reference>
<gene>
    <name evidence="1" type="ORF">Tco_0991830</name>
</gene>
<dbReference type="Pfam" id="PF09366">
    <property type="entry name" value="DUF1997"/>
    <property type="match status" value="2"/>
</dbReference>
<dbReference type="PANTHER" id="PTHR34133:SF8">
    <property type="entry name" value="OS07G0633000 PROTEIN"/>
    <property type="match status" value="1"/>
</dbReference>
<protein>
    <submittedName>
        <fullName evidence="1">Pentatricopeptide repeat-containing protein, mitochondrial-like protein</fullName>
    </submittedName>
</protein>
<reference evidence="1" key="2">
    <citation type="submission" date="2022-01" db="EMBL/GenBank/DDBJ databases">
        <authorList>
            <person name="Yamashiro T."/>
            <person name="Shiraishi A."/>
            <person name="Satake H."/>
            <person name="Nakayama K."/>
        </authorList>
    </citation>
    <scope>NUCLEOTIDE SEQUENCE</scope>
</reference>
<keyword evidence="2" id="KW-1185">Reference proteome</keyword>